<proteinExistence type="predicted"/>
<evidence type="ECO:0000259" key="2">
    <source>
        <dbReference type="Pfam" id="PF03008"/>
    </source>
</evidence>
<protein>
    <submittedName>
        <fullName evidence="3">AAA family ATPase</fullName>
    </submittedName>
</protein>
<organism evidence="3 4">
    <name type="scientific">Sporofaciens musculi</name>
    <dbReference type="NCBI Taxonomy" id="2681861"/>
    <lineage>
        <taxon>Bacteria</taxon>
        <taxon>Bacillati</taxon>
        <taxon>Bacillota</taxon>
        <taxon>Clostridia</taxon>
        <taxon>Lachnospirales</taxon>
        <taxon>Lachnospiraceae</taxon>
        <taxon>Sporofaciens</taxon>
    </lineage>
</organism>
<dbReference type="Pfam" id="PF01637">
    <property type="entry name" value="ATPase_2"/>
    <property type="match status" value="1"/>
</dbReference>
<comment type="caution">
    <text evidence="3">The sequence shown here is derived from an EMBL/GenBank/DDBJ whole genome shotgun (WGS) entry which is preliminary data.</text>
</comment>
<evidence type="ECO:0000259" key="1">
    <source>
        <dbReference type="Pfam" id="PF01637"/>
    </source>
</evidence>
<sequence>MFIGREREIDSLNRLYMSGRFEFVVIYGRRRVGKTALINHFIRDKKAIYFMGVESNDKQNLENFSKNILEYGTGIQADTAFLSFQAALQYVFQLARNERLILAIDEYPYVARASESLASTLQLLIDQNKDSSKLMLILCGSSMSYMEDHVLAYKAPLYGRRTAQMKLLPFEFADTCRYFKSFSDEDKALIYGIAGGTPQYLLQMDDRLSVEDNIKNTFLNSASSLFEEPENLLKQEVREPALYNAIVTAVATGASRMAEISTKVGEETSVCAAYLKNLTALGLIQKETPYGEKMSRKSIYRIEDNMFRFWYRFVPENNSIIARGASELAYKRIEPHLSDYMGKVFEDICKQYLWKLLLEGECPVEFREVGRWWGNDPTTRRQTEIDIMGEQDRDTALFGECKWTNEKIDVGVLEKLAGRSKLFHYHKVYFYLFAKNGFTKGCIDLADKMGNVLLVTYEDILNVLFKK</sequence>
<dbReference type="InterPro" id="IPR004256">
    <property type="entry name" value="DUF234"/>
</dbReference>
<dbReference type="AlphaFoldDB" id="A0A7X3MK14"/>
<dbReference type="SUPFAM" id="SSF52540">
    <property type="entry name" value="P-loop containing nucleoside triphosphate hydrolases"/>
    <property type="match status" value="1"/>
</dbReference>
<dbReference type="RefSeq" id="WP_159753300.1">
    <property type="nucleotide sequence ID" value="NZ_CASZNZ010000010.1"/>
</dbReference>
<keyword evidence="4" id="KW-1185">Reference proteome</keyword>
<feature type="domain" description="DUF234" evidence="2">
    <location>
        <begin position="310"/>
        <end position="406"/>
    </location>
</feature>
<dbReference type="Proteomes" id="UP000460412">
    <property type="component" value="Unassembled WGS sequence"/>
</dbReference>
<dbReference type="PANTHER" id="PTHR34704:SF1">
    <property type="entry name" value="ATPASE"/>
    <property type="match status" value="1"/>
</dbReference>
<dbReference type="Pfam" id="PF03008">
    <property type="entry name" value="DUF234"/>
    <property type="match status" value="1"/>
</dbReference>
<evidence type="ECO:0000313" key="4">
    <source>
        <dbReference type="Proteomes" id="UP000460412"/>
    </source>
</evidence>
<dbReference type="Gene3D" id="3.40.50.300">
    <property type="entry name" value="P-loop containing nucleotide triphosphate hydrolases"/>
    <property type="match status" value="1"/>
</dbReference>
<dbReference type="GO" id="GO:0005524">
    <property type="term" value="F:ATP binding"/>
    <property type="evidence" value="ECO:0007669"/>
    <property type="project" value="InterPro"/>
</dbReference>
<evidence type="ECO:0000313" key="3">
    <source>
        <dbReference type="EMBL" id="MXP77744.1"/>
    </source>
</evidence>
<dbReference type="SUPFAM" id="SSF52980">
    <property type="entry name" value="Restriction endonuclease-like"/>
    <property type="match status" value="1"/>
</dbReference>
<reference evidence="3 4" key="1">
    <citation type="submission" date="2019-12" db="EMBL/GenBank/DDBJ databases">
        <title>Sporaefaciens musculi gen. nov., sp. nov., a novel bacterium isolated from the caecum of an obese mouse.</title>
        <authorList>
            <person name="Rasmussen T.S."/>
            <person name="Streidl T."/>
            <person name="Hitch T.C.A."/>
            <person name="Wortmann E."/>
            <person name="Deptula P."/>
            <person name="Hansen M."/>
            <person name="Nielsen D.S."/>
            <person name="Clavel T."/>
            <person name="Vogensen F.K."/>
        </authorList>
    </citation>
    <scope>NUCLEOTIDE SEQUENCE [LARGE SCALE GENOMIC DNA]</scope>
    <source>
        <strain evidence="3 4">WCA-9-b2</strain>
    </source>
</reference>
<dbReference type="InterPro" id="IPR011579">
    <property type="entry name" value="ATPase_dom"/>
</dbReference>
<dbReference type="InterPro" id="IPR011335">
    <property type="entry name" value="Restrct_endonuc-II-like"/>
</dbReference>
<dbReference type="PANTHER" id="PTHR34704">
    <property type="entry name" value="ATPASE"/>
    <property type="match status" value="1"/>
</dbReference>
<feature type="domain" description="ATPase" evidence="1">
    <location>
        <begin position="2"/>
        <end position="203"/>
    </location>
</feature>
<dbReference type="InterPro" id="IPR027417">
    <property type="entry name" value="P-loop_NTPase"/>
</dbReference>
<accession>A0A7X3MK14</accession>
<dbReference type="EMBL" id="WUQX01000001">
    <property type="protein sequence ID" value="MXP77744.1"/>
    <property type="molecule type" value="Genomic_DNA"/>
</dbReference>
<name>A0A7X3MK14_9FIRM</name>
<gene>
    <name evidence="3" type="ORF">GN277_21040</name>
</gene>